<proteinExistence type="predicted"/>
<feature type="region of interest" description="Disordered" evidence="1">
    <location>
        <begin position="1"/>
        <end position="21"/>
    </location>
</feature>
<reference evidence="2 3" key="1">
    <citation type="submission" date="2021-04" db="EMBL/GenBank/DDBJ databases">
        <authorList>
            <person name="Pira H."/>
            <person name="Risdian C."/>
            <person name="Wink J."/>
        </authorList>
    </citation>
    <scope>NUCLEOTIDE SEQUENCE [LARGE SCALE GENOMIC DNA]</scope>
    <source>
        <strain evidence="2 3">WHA3</strain>
    </source>
</reference>
<name>A0ABS6SD46_9SPHN</name>
<dbReference type="Proteomes" id="UP000722336">
    <property type="component" value="Unassembled WGS sequence"/>
</dbReference>
<dbReference type="RefSeq" id="WP_218444950.1">
    <property type="nucleotide sequence ID" value="NZ_JAGSPA010000002.1"/>
</dbReference>
<evidence type="ECO:0000313" key="3">
    <source>
        <dbReference type="Proteomes" id="UP000722336"/>
    </source>
</evidence>
<keyword evidence="3" id="KW-1185">Reference proteome</keyword>
<organism evidence="2 3">
    <name type="scientific">Pacificimonas pallii</name>
    <dbReference type="NCBI Taxonomy" id="2827236"/>
    <lineage>
        <taxon>Bacteria</taxon>
        <taxon>Pseudomonadati</taxon>
        <taxon>Pseudomonadota</taxon>
        <taxon>Alphaproteobacteria</taxon>
        <taxon>Sphingomonadales</taxon>
        <taxon>Sphingosinicellaceae</taxon>
        <taxon>Pacificimonas</taxon>
    </lineage>
</organism>
<gene>
    <name evidence="2" type="ORF">KCG44_06030</name>
</gene>
<evidence type="ECO:0000313" key="2">
    <source>
        <dbReference type="EMBL" id="MBV7256343.1"/>
    </source>
</evidence>
<protein>
    <submittedName>
        <fullName evidence="2">Uncharacterized protein</fullName>
    </submittedName>
</protein>
<accession>A0ABS6SD46</accession>
<sequence length="127" mass="13281">MTDILSPAQGQEQPGTGSEGIDRQLPVVQILEISSQQWASASFDGMQYEIRIGIGGLENDVDSLARLIERDLSAEDSELLAMSVPEGASAAETGTVIDVTRLGTDKTIDGAGNAVSVVTFLALSLSD</sequence>
<dbReference type="EMBL" id="JAGSPA010000002">
    <property type="protein sequence ID" value="MBV7256343.1"/>
    <property type="molecule type" value="Genomic_DNA"/>
</dbReference>
<comment type="caution">
    <text evidence="2">The sequence shown here is derived from an EMBL/GenBank/DDBJ whole genome shotgun (WGS) entry which is preliminary data.</text>
</comment>
<evidence type="ECO:0000256" key="1">
    <source>
        <dbReference type="SAM" id="MobiDB-lite"/>
    </source>
</evidence>